<evidence type="ECO:0000313" key="7">
    <source>
        <dbReference type="EMBL" id="QNI33355.1"/>
    </source>
</evidence>
<dbReference type="EMBL" id="CP060394">
    <property type="protein sequence ID" value="QNI33355.1"/>
    <property type="molecule type" value="Genomic_DNA"/>
</dbReference>
<keyword evidence="4 6" id="KW-1133">Transmembrane helix</keyword>
<evidence type="ECO:0000256" key="5">
    <source>
        <dbReference type="ARBA" id="ARBA00023136"/>
    </source>
</evidence>
<evidence type="ECO:0000256" key="4">
    <source>
        <dbReference type="ARBA" id="ARBA00022989"/>
    </source>
</evidence>
<feature type="transmembrane region" description="Helical" evidence="6">
    <location>
        <begin position="313"/>
        <end position="333"/>
    </location>
</feature>
<feature type="transmembrane region" description="Helical" evidence="6">
    <location>
        <begin position="54"/>
        <end position="77"/>
    </location>
</feature>
<evidence type="ECO:0000256" key="6">
    <source>
        <dbReference type="SAM" id="Phobius"/>
    </source>
</evidence>
<feature type="transmembrane region" description="Helical" evidence="6">
    <location>
        <begin position="89"/>
        <end position="111"/>
    </location>
</feature>
<feature type="transmembrane region" description="Helical" evidence="6">
    <location>
        <begin position="131"/>
        <end position="154"/>
    </location>
</feature>
<evidence type="ECO:0000256" key="3">
    <source>
        <dbReference type="ARBA" id="ARBA00022692"/>
    </source>
</evidence>
<feature type="transmembrane region" description="Helical" evidence="6">
    <location>
        <begin position="251"/>
        <end position="272"/>
    </location>
</feature>
<feature type="transmembrane region" description="Helical" evidence="6">
    <location>
        <begin position="403"/>
        <end position="422"/>
    </location>
</feature>
<keyword evidence="2" id="KW-1003">Cell membrane</keyword>
<dbReference type="InterPro" id="IPR050833">
    <property type="entry name" value="Poly_Biosynth_Transport"/>
</dbReference>
<protein>
    <submittedName>
        <fullName evidence="7">Lipopolysaccharide biosynthesis protein</fullName>
    </submittedName>
</protein>
<gene>
    <name evidence="7" type="ORF">H7849_05175</name>
</gene>
<dbReference type="AlphaFoldDB" id="A0A7G8BLD5"/>
<keyword evidence="8" id="KW-1185">Reference proteome</keyword>
<feature type="transmembrane region" description="Helical" evidence="6">
    <location>
        <begin position="228"/>
        <end position="245"/>
    </location>
</feature>
<keyword evidence="5 6" id="KW-0472">Membrane</keyword>
<dbReference type="PANTHER" id="PTHR30250">
    <property type="entry name" value="PST FAMILY PREDICTED COLANIC ACID TRANSPORTER"/>
    <property type="match status" value="1"/>
</dbReference>
<keyword evidence="3 6" id="KW-0812">Transmembrane</keyword>
<sequence>MSSTKRRLVASFMANIFGRLSTTIIQIVSVPIYLSHWGAHLYGEWLLLSTIPTYFSLSDIGLGSVAGNEMTMLAAAGKLDEALEVFQSVWIVTTTCSSIAGLLLFGLIWFIPLDRWLHIQQLSVVDVRIVILFLGLSTLLTMQETLFQACFRCVGRYAYGTSMKTTFTLSSFMLILVPVMLGFSARWVAFTYMLVNAVGTLVLWFLLRREIKWIKFGVKYARRSAVKRLVSPAVAMLSVPFANSLNLQGILIVIGSILGPTAVVTFSTARTISRSAYQVMQLVNNSVWPEVSAAFGARNMELARKLHRHACQLSIFLCCCVTLTVAVFGKYVWKLWTIGKVPTDPVLLNIMLAQLVVSSLWFTSSVIPISINKHQTMARVLVVSSVVSLLLAAGLMKVPALELRGAALGLVIGDAINAFYILRISLRLLDDHLGDFVRSMFTLPRLRMSRSKVAA</sequence>
<dbReference type="Proteomes" id="UP000515312">
    <property type="component" value="Chromosome"/>
</dbReference>
<dbReference type="GO" id="GO:0005886">
    <property type="term" value="C:plasma membrane"/>
    <property type="evidence" value="ECO:0007669"/>
    <property type="project" value="UniProtKB-SubCell"/>
</dbReference>
<proteinExistence type="predicted"/>
<name>A0A7G8BLD5_9BACT</name>
<feature type="transmembrane region" description="Helical" evidence="6">
    <location>
        <begin position="376"/>
        <end position="397"/>
    </location>
</feature>
<evidence type="ECO:0000256" key="1">
    <source>
        <dbReference type="ARBA" id="ARBA00004651"/>
    </source>
</evidence>
<evidence type="ECO:0000313" key="8">
    <source>
        <dbReference type="Proteomes" id="UP000515312"/>
    </source>
</evidence>
<dbReference type="PANTHER" id="PTHR30250:SF26">
    <property type="entry name" value="PSMA PROTEIN"/>
    <property type="match status" value="1"/>
</dbReference>
<feature type="transmembrane region" description="Helical" evidence="6">
    <location>
        <begin position="166"/>
        <end position="183"/>
    </location>
</feature>
<evidence type="ECO:0000256" key="2">
    <source>
        <dbReference type="ARBA" id="ARBA00022475"/>
    </source>
</evidence>
<dbReference type="KEGG" id="adin:H7849_05175"/>
<feature type="transmembrane region" description="Helical" evidence="6">
    <location>
        <begin position="12"/>
        <end position="34"/>
    </location>
</feature>
<reference evidence="7 8" key="1">
    <citation type="submission" date="2020-08" db="EMBL/GenBank/DDBJ databases">
        <title>Edaphobacter telluris sp. nov. and Acidobacterium dinghuensis sp. nov., two acidobacteria isolated from forest soil.</title>
        <authorList>
            <person name="Fu J."/>
            <person name="Qiu L."/>
        </authorList>
    </citation>
    <scope>NUCLEOTIDE SEQUENCE [LARGE SCALE GENOMIC DNA]</scope>
    <source>
        <strain evidence="7">4Y35</strain>
    </source>
</reference>
<feature type="transmembrane region" description="Helical" evidence="6">
    <location>
        <begin position="189"/>
        <end position="207"/>
    </location>
</feature>
<feature type="transmembrane region" description="Helical" evidence="6">
    <location>
        <begin position="345"/>
        <end position="364"/>
    </location>
</feature>
<accession>A0A7G8BLD5</accession>
<organism evidence="7 8">
    <name type="scientific">Alloacidobacterium dinghuense</name>
    <dbReference type="NCBI Taxonomy" id="2763107"/>
    <lineage>
        <taxon>Bacteria</taxon>
        <taxon>Pseudomonadati</taxon>
        <taxon>Acidobacteriota</taxon>
        <taxon>Terriglobia</taxon>
        <taxon>Terriglobales</taxon>
        <taxon>Acidobacteriaceae</taxon>
        <taxon>Alloacidobacterium</taxon>
    </lineage>
</organism>
<dbReference type="RefSeq" id="WP_186744717.1">
    <property type="nucleotide sequence ID" value="NZ_CP060394.1"/>
</dbReference>
<comment type="subcellular location">
    <subcellularLocation>
        <location evidence="1">Cell membrane</location>
        <topology evidence="1">Multi-pass membrane protein</topology>
    </subcellularLocation>
</comment>